<evidence type="ECO:0000256" key="1">
    <source>
        <dbReference type="SAM" id="SignalP"/>
    </source>
</evidence>
<dbReference type="Gene3D" id="2.60.40.4070">
    <property type="match status" value="1"/>
</dbReference>
<organism evidence="3 4">
    <name type="scientific">candidate division WOR-3 bacterium</name>
    <dbReference type="NCBI Taxonomy" id="2052148"/>
    <lineage>
        <taxon>Bacteria</taxon>
        <taxon>Bacteria division WOR-3</taxon>
    </lineage>
</organism>
<protein>
    <recommendedName>
        <fullName evidence="2">FlgD/Vpr Ig-like domain-containing protein</fullName>
    </recommendedName>
</protein>
<feature type="signal peptide" evidence="1">
    <location>
        <begin position="1"/>
        <end position="20"/>
    </location>
</feature>
<dbReference type="Pfam" id="PF13860">
    <property type="entry name" value="FlgD_ig"/>
    <property type="match status" value="1"/>
</dbReference>
<reference evidence="3" key="1">
    <citation type="submission" date="2019-03" db="EMBL/GenBank/DDBJ databases">
        <title>Lake Tanganyika Metagenome-Assembled Genomes (MAGs).</title>
        <authorList>
            <person name="Tran P."/>
        </authorList>
    </citation>
    <scope>NUCLEOTIDE SEQUENCE</scope>
    <source>
        <strain evidence="3">K_DeepCast_150m_m2_040</strain>
    </source>
</reference>
<evidence type="ECO:0000313" key="4">
    <source>
        <dbReference type="Proteomes" id="UP000779900"/>
    </source>
</evidence>
<dbReference type="Gene3D" id="2.60.40.10">
    <property type="entry name" value="Immunoglobulins"/>
    <property type="match status" value="1"/>
</dbReference>
<dbReference type="InterPro" id="IPR013783">
    <property type="entry name" value="Ig-like_fold"/>
</dbReference>
<dbReference type="InterPro" id="IPR025965">
    <property type="entry name" value="FlgD/Vpr_Ig-like"/>
</dbReference>
<feature type="chain" id="PRO_5036990016" description="FlgD/Vpr Ig-like domain-containing protein" evidence="1">
    <location>
        <begin position="21"/>
        <end position="551"/>
    </location>
</feature>
<accession>A0A937XFI0</accession>
<sequence length="551" mass="60736">MLKKLTVTCGLLLAASAAMAGLPWPWMPLDSTPFPVGQGAHITYGSDRIWGMFPVEADSHTYVYYYSPLPGRGDTNNPNVGDWESLPRGNSRWFGYNLAHTGMTYQWDKSLFIIGADTGDGEDTADGYLDRYVLARDTWLFYDIDEEEEFILDEGACIAYAPNLGYGSANQVEGYIFCLPGDSREFWRYSINPDTDIVASGIFPPSGSTISDATPLFRWTGGSVLYRLQVSTDPSFGLGSCVIDTVVSATEYQISGELDNAQYYWRTGTPNGLNWTWASALSFTLEYGFVELDRIDKKVAKGAAMAYTAFGGVPSIYVLAGFRTDVDRTFFCRWNINNEDWDDLPYTPRAQAVGTSLTSRDPVTGSPGWFAVAAAFGQTGSGCHPYGYDDEWWEYPDSAFEDFPRTLGPGATFVMGPDPWCYLTPGAPYVGGDPTKYFYAIDPERMKRKKHKDRGGSQAGDVHAGSRRAQVIASDHRIEVEYQLPATAFVRAALHDAVGRQVGVLDAGRQQPGTHRMSWNQDRGGGKLASGAYFVLLDMGTEKATLKAVIR</sequence>
<proteinExistence type="predicted"/>
<comment type="caution">
    <text evidence="3">The sequence shown here is derived from an EMBL/GenBank/DDBJ whole genome shotgun (WGS) entry which is preliminary data.</text>
</comment>
<evidence type="ECO:0000313" key="3">
    <source>
        <dbReference type="EMBL" id="MBM3332765.1"/>
    </source>
</evidence>
<dbReference type="Proteomes" id="UP000779900">
    <property type="component" value="Unassembled WGS sequence"/>
</dbReference>
<feature type="domain" description="FlgD/Vpr Ig-like" evidence="2">
    <location>
        <begin position="473"/>
        <end position="534"/>
    </location>
</feature>
<dbReference type="AlphaFoldDB" id="A0A937XFI0"/>
<name>A0A937XFI0_UNCW3</name>
<dbReference type="EMBL" id="VGIR01000132">
    <property type="protein sequence ID" value="MBM3332765.1"/>
    <property type="molecule type" value="Genomic_DNA"/>
</dbReference>
<evidence type="ECO:0000259" key="2">
    <source>
        <dbReference type="Pfam" id="PF13860"/>
    </source>
</evidence>
<gene>
    <name evidence="3" type="ORF">FJY68_13120</name>
</gene>
<keyword evidence="1" id="KW-0732">Signal</keyword>